<evidence type="ECO:0000256" key="9">
    <source>
        <dbReference type="ARBA" id="ARBA00022692"/>
    </source>
</evidence>
<dbReference type="OrthoDB" id="1483400at2759"/>
<evidence type="ECO:0000313" key="17">
    <source>
        <dbReference type="EMBL" id="KAH6611529.1"/>
    </source>
</evidence>
<evidence type="ECO:0000256" key="6">
    <source>
        <dbReference type="ARBA" id="ARBA00019988"/>
    </source>
</evidence>
<dbReference type="GO" id="GO:0016020">
    <property type="term" value="C:membrane"/>
    <property type="evidence" value="ECO:0007669"/>
    <property type="project" value="UniProtKB-SubCell"/>
</dbReference>
<reference evidence="17" key="1">
    <citation type="submission" date="2021-08" db="EMBL/GenBank/DDBJ databases">
        <title>Chromosome-Level Trichoderma cornu-damae using Hi-C Data.</title>
        <authorList>
            <person name="Kim C.S."/>
        </authorList>
    </citation>
    <scope>NUCLEOTIDE SEQUENCE</scope>
    <source>
        <strain evidence="17">KA19-0412C</strain>
    </source>
</reference>
<dbReference type="Proteomes" id="UP000827724">
    <property type="component" value="Unassembled WGS sequence"/>
</dbReference>
<comment type="subcellular location">
    <subcellularLocation>
        <location evidence="1">Membrane</location>
        <topology evidence="1">Multi-pass membrane protein</topology>
    </subcellularLocation>
</comment>
<accession>A0A9P8U1C4</accession>
<feature type="region of interest" description="Disordered" evidence="15">
    <location>
        <begin position="504"/>
        <end position="531"/>
    </location>
</feature>
<dbReference type="Gene3D" id="3.90.550.10">
    <property type="entry name" value="Spore Coat Polysaccharide Biosynthesis Protein SpsA, Chain A"/>
    <property type="match status" value="1"/>
</dbReference>
<evidence type="ECO:0000256" key="5">
    <source>
        <dbReference type="ARBA" id="ARBA00012699"/>
    </source>
</evidence>
<comment type="pathway">
    <text evidence="3">Sphingolipid metabolism.</text>
</comment>
<evidence type="ECO:0000256" key="11">
    <source>
        <dbReference type="ARBA" id="ARBA00023136"/>
    </source>
</evidence>
<comment type="similarity">
    <text evidence="4">Belongs to the glycosyltransferase 2 family.</text>
</comment>
<evidence type="ECO:0000256" key="13">
    <source>
        <dbReference type="ARBA" id="ARBA00031543"/>
    </source>
</evidence>
<dbReference type="Pfam" id="PF13506">
    <property type="entry name" value="Glyco_transf_21"/>
    <property type="match status" value="1"/>
</dbReference>
<gene>
    <name evidence="17" type="ORF">Trco_001549</name>
</gene>
<feature type="transmembrane region" description="Helical" evidence="16">
    <location>
        <begin position="13"/>
        <end position="34"/>
    </location>
</feature>
<keyword evidence="11 16" id="KW-0472">Membrane</keyword>
<sequence>MTGIVEAVATVCLVWAVAVVFVQTVGISAIFRFFSRRAPPAVSPELGADAPSITIIRPVKGLEPYLYECIASTFRQDYPREKLSVRLCVQDASDPAYPLLRRLVKDFPSHDAQVLVENEDPVLHGPNGRVNTLGPNPKIRNISRAYREAPGDVIWIIDCNVWVATGVLGRMVDKLMGYAAAGAPPARPYKFVHQLPVVVDVVDYRRGSSAESQGFLGAAAEARAPGTEALSRRVWKNGGGRLDEMFMATTHVKFYGAINVVGVAPCIVGKSNMFRKAHLDQVTDPARNPILPRDDGRPRGVDYFSHNICEDHLIGDLLWRSVIPGYANHGIAWGDLVLQPMAGMSVSAYAARRVRWLRARKFTVLAATLVEPGVESFLCCAYFAFALTSLPWFGDALGIPQTWSATALIWTVSIAAWMAVDWHTFKLLHTGRTVEADEDTPKFAFGSSSPRGLPRRRFLEWLPAWIGREALALPIWAWAVLFGTTVSWRGKVFQVRLDTSVEELPGEAPPRTTATTPELERARQSSKDRLD</sequence>
<evidence type="ECO:0000256" key="15">
    <source>
        <dbReference type="SAM" id="MobiDB-lite"/>
    </source>
</evidence>
<dbReference type="GO" id="GO:0008120">
    <property type="term" value="F:ceramide glucosyltransferase activity"/>
    <property type="evidence" value="ECO:0007669"/>
    <property type="project" value="UniProtKB-EC"/>
</dbReference>
<keyword evidence="10 16" id="KW-1133">Transmembrane helix</keyword>
<evidence type="ECO:0000256" key="1">
    <source>
        <dbReference type="ARBA" id="ARBA00004141"/>
    </source>
</evidence>
<comment type="pathway">
    <text evidence="2">Lipid metabolism; sphingolipid metabolism.</text>
</comment>
<keyword evidence="7" id="KW-0328">Glycosyltransferase</keyword>
<dbReference type="InterPro" id="IPR029044">
    <property type="entry name" value="Nucleotide-diphossugar_trans"/>
</dbReference>
<protein>
    <recommendedName>
        <fullName evidence="6">Ceramide glucosyltransferase</fullName>
        <ecNumber evidence="5">2.4.1.80</ecNumber>
    </recommendedName>
    <alternativeName>
        <fullName evidence="13">Glucosylceramide synthase</fullName>
    </alternativeName>
    <alternativeName>
        <fullName evidence="14">UDP-glucose ceramide glucosyltransferase</fullName>
    </alternativeName>
    <alternativeName>
        <fullName evidence="12">UDP-glucose:N-acylsphingosine D-glucosyltransferase</fullName>
    </alternativeName>
</protein>
<evidence type="ECO:0000256" key="7">
    <source>
        <dbReference type="ARBA" id="ARBA00022676"/>
    </source>
</evidence>
<evidence type="ECO:0000256" key="14">
    <source>
        <dbReference type="ARBA" id="ARBA00032575"/>
    </source>
</evidence>
<dbReference type="AlphaFoldDB" id="A0A9P8U1C4"/>
<evidence type="ECO:0000256" key="3">
    <source>
        <dbReference type="ARBA" id="ARBA00004991"/>
    </source>
</evidence>
<dbReference type="PANTHER" id="PTHR12726">
    <property type="entry name" value="CERAMIDE GLUCOSYLTRANSFERASE"/>
    <property type="match status" value="1"/>
</dbReference>
<dbReference type="EMBL" id="JAIWOZ010000001">
    <property type="protein sequence ID" value="KAH6611529.1"/>
    <property type="molecule type" value="Genomic_DNA"/>
</dbReference>
<evidence type="ECO:0000313" key="18">
    <source>
        <dbReference type="Proteomes" id="UP000827724"/>
    </source>
</evidence>
<dbReference type="SUPFAM" id="SSF53448">
    <property type="entry name" value="Nucleotide-diphospho-sugar transferases"/>
    <property type="match status" value="1"/>
</dbReference>
<dbReference type="PANTHER" id="PTHR12726:SF0">
    <property type="entry name" value="CERAMIDE GLUCOSYLTRANSFERASE"/>
    <property type="match status" value="1"/>
</dbReference>
<dbReference type="GO" id="GO:0006679">
    <property type="term" value="P:glucosylceramide biosynthetic process"/>
    <property type="evidence" value="ECO:0007669"/>
    <property type="project" value="TreeGrafter"/>
</dbReference>
<comment type="caution">
    <text evidence="17">The sequence shown here is derived from an EMBL/GenBank/DDBJ whole genome shotgun (WGS) entry which is preliminary data.</text>
</comment>
<evidence type="ECO:0000256" key="16">
    <source>
        <dbReference type="SAM" id="Phobius"/>
    </source>
</evidence>
<evidence type="ECO:0000256" key="8">
    <source>
        <dbReference type="ARBA" id="ARBA00022679"/>
    </source>
</evidence>
<organism evidence="17 18">
    <name type="scientific">Trichoderma cornu-damae</name>
    <dbReference type="NCBI Taxonomy" id="654480"/>
    <lineage>
        <taxon>Eukaryota</taxon>
        <taxon>Fungi</taxon>
        <taxon>Dikarya</taxon>
        <taxon>Ascomycota</taxon>
        <taxon>Pezizomycotina</taxon>
        <taxon>Sordariomycetes</taxon>
        <taxon>Hypocreomycetidae</taxon>
        <taxon>Hypocreales</taxon>
        <taxon>Hypocreaceae</taxon>
        <taxon>Trichoderma</taxon>
    </lineage>
</organism>
<dbReference type="EC" id="2.4.1.80" evidence="5"/>
<proteinExistence type="inferred from homology"/>
<keyword evidence="8" id="KW-0808">Transferase</keyword>
<dbReference type="InterPro" id="IPR025993">
    <property type="entry name" value="Ceramide_glucosylTrfase"/>
</dbReference>
<keyword evidence="18" id="KW-1185">Reference proteome</keyword>
<evidence type="ECO:0000256" key="4">
    <source>
        <dbReference type="ARBA" id="ARBA00006739"/>
    </source>
</evidence>
<evidence type="ECO:0000256" key="2">
    <source>
        <dbReference type="ARBA" id="ARBA00004760"/>
    </source>
</evidence>
<evidence type="ECO:0000256" key="10">
    <source>
        <dbReference type="ARBA" id="ARBA00022989"/>
    </source>
</evidence>
<evidence type="ECO:0000256" key="12">
    <source>
        <dbReference type="ARBA" id="ARBA00031017"/>
    </source>
</evidence>
<keyword evidence="9 16" id="KW-0812">Transmembrane</keyword>
<name>A0A9P8U1C4_9HYPO</name>
<feature type="compositionally biased region" description="Basic and acidic residues" evidence="15">
    <location>
        <begin position="518"/>
        <end position="531"/>
    </location>
</feature>